<dbReference type="RefSeq" id="WP_061172852.1">
    <property type="nucleotide sequence ID" value="NZ_FCOE02000001.1"/>
</dbReference>
<dbReference type="PANTHER" id="PTHR43124:SF8">
    <property type="entry name" value="INNER MEMBRANE TRANSPORT PROTEIN YDHP"/>
    <property type="match status" value="1"/>
</dbReference>
<keyword evidence="9" id="KW-1185">Reference proteome</keyword>
<dbReference type="GO" id="GO:0005886">
    <property type="term" value="C:plasma membrane"/>
    <property type="evidence" value="ECO:0007669"/>
    <property type="project" value="UniProtKB-SubCell"/>
</dbReference>
<feature type="transmembrane region" description="Helical" evidence="6">
    <location>
        <begin position="356"/>
        <end position="375"/>
    </location>
</feature>
<proteinExistence type="predicted"/>
<dbReference type="Gene3D" id="1.20.1250.20">
    <property type="entry name" value="MFS general substrate transporter like domains"/>
    <property type="match status" value="2"/>
</dbReference>
<sequence>MPLPLLALAISAFAIGTTEFVIMGLLPNVAHDLSVSIPSAGLLVTGYALGVAVGAPLLAVLTSKLPRKLALQLLMLVFIVGNVLCAVAPGYGLLMVARVVTSFAHGSFFGIGAVVAASLVPAEKRASAIALMFTGLTLANVLGVPFGTFIGQELGWRATFWIVAGLGVLSALGVTALVPNLHDAAPSGLGREVRVLRDPHVWLALTTTVLGFGGVFVVFTYIAPILEQVGGFSPRGVTLVLVLFGVGLTIGNTIGGRLADRALMPSLMGILFALAIVMAVFAETSHSQIGAIVTIFVWGIAAFATVPPLQTRVVEKAKDAPNLASTLNIGAFNMGNAGGAWLGGAVLTHGYGLDTLPWAAAVVALAALAVTWFAARLDAPRVTSEVNAADAC</sequence>
<evidence type="ECO:0000256" key="5">
    <source>
        <dbReference type="ARBA" id="ARBA00023136"/>
    </source>
</evidence>
<keyword evidence="5 6" id="KW-0472">Membrane</keyword>
<evidence type="ECO:0000313" key="9">
    <source>
        <dbReference type="Proteomes" id="UP000054911"/>
    </source>
</evidence>
<name>A0A157Z5L2_9BURK</name>
<dbReference type="PANTHER" id="PTHR43124">
    <property type="entry name" value="PURINE EFFLUX PUMP PBUE"/>
    <property type="match status" value="1"/>
</dbReference>
<accession>A0A157Z5L2</accession>
<feature type="transmembrane region" description="Helical" evidence="6">
    <location>
        <begin position="129"/>
        <end position="152"/>
    </location>
</feature>
<comment type="subcellular location">
    <subcellularLocation>
        <location evidence="1">Cell membrane</location>
        <topology evidence="1">Multi-pass membrane protein</topology>
    </subcellularLocation>
</comment>
<dbReference type="SUPFAM" id="SSF103473">
    <property type="entry name" value="MFS general substrate transporter"/>
    <property type="match status" value="1"/>
</dbReference>
<dbReference type="Proteomes" id="UP000054911">
    <property type="component" value="Unassembled WGS sequence"/>
</dbReference>
<feature type="transmembrane region" description="Helical" evidence="6">
    <location>
        <begin position="38"/>
        <end position="61"/>
    </location>
</feature>
<feature type="transmembrane region" description="Helical" evidence="6">
    <location>
        <begin position="327"/>
        <end position="350"/>
    </location>
</feature>
<dbReference type="AlphaFoldDB" id="A0A157Z5L2"/>
<feature type="domain" description="Major facilitator superfamily (MFS) profile" evidence="7">
    <location>
        <begin position="4"/>
        <end position="378"/>
    </location>
</feature>
<feature type="transmembrane region" description="Helical" evidence="6">
    <location>
        <begin position="262"/>
        <end position="282"/>
    </location>
</feature>
<dbReference type="InterPro" id="IPR011701">
    <property type="entry name" value="MFS"/>
</dbReference>
<evidence type="ECO:0000256" key="1">
    <source>
        <dbReference type="ARBA" id="ARBA00004651"/>
    </source>
</evidence>
<dbReference type="GO" id="GO:0022857">
    <property type="term" value="F:transmembrane transporter activity"/>
    <property type="evidence" value="ECO:0007669"/>
    <property type="project" value="InterPro"/>
</dbReference>
<keyword evidence="2" id="KW-1003">Cell membrane</keyword>
<evidence type="ECO:0000256" key="3">
    <source>
        <dbReference type="ARBA" id="ARBA00022692"/>
    </source>
</evidence>
<evidence type="ECO:0000256" key="6">
    <source>
        <dbReference type="SAM" id="Phobius"/>
    </source>
</evidence>
<keyword evidence="3 6" id="KW-0812">Transmembrane</keyword>
<dbReference type="OrthoDB" id="9788453at2"/>
<dbReference type="PROSITE" id="PS50850">
    <property type="entry name" value="MFS"/>
    <property type="match status" value="1"/>
</dbReference>
<keyword evidence="4 6" id="KW-1133">Transmembrane helix</keyword>
<evidence type="ECO:0000256" key="4">
    <source>
        <dbReference type="ARBA" id="ARBA00022989"/>
    </source>
</evidence>
<organism evidence="8 9">
    <name type="scientific">Caballeronia pedi</name>
    <dbReference type="NCBI Taxonomy" id="1777141"/>
    <lineage>
        <taxon>Bacteria</taxon>
        <taxon>Pseudomonadati</taxon>
        <taxon>Pseudomonadota</taxon>
        <taxon>Betaproteobacteria</taxon>
        <taxon>Burkholderiales</taxon>
        <taxon>Burkholderiaceae</taxon>
        <taxon>Caballeronia</taxon>
    </lineage>
</organism>
<evidence type="ECO:0000256" key="2">
    <source>
        <dbReference type="ARBA" id="ARBA00022475"/>
    </source>
</evidence>
<feature type="transmembrane region" description="Helical" evidence="6">
    <location>
        <begin position="201"/>
        <end position="226"/>
    </location>
</feature>
<evidence type="ECO:0000313" key="8">
    <source>
        <dbReference type="EMBL" id="SAK40830.1"/>
    </source>
</evidence>
<dbReference type="EMBL" id="FCOE02000001">
    <property type="protein sequence ID" value="SAK40830.1"/>
    <property type="molecule type" value="Genomic_DNA"/>
</dbReference>
<feature type="transmembrane region" description="Helical" evidence="6">
    <location>
        <begin position="103"/>
        <end position="122"/>
    </location>
</feature>
<dbReference type="CDD" id="cd17324">
    <property type="entry name" value="MFS_NepI_like"/>
    <property type="match status" value="1"/>
</dbReference>
<feature type="transmembrane region" description="Helical" evidence="6">
    <location>
        <begin position="73"/>
        <end position="97"/>
    </location>
</feature>
<dbReference type="Pfam" id="PF07690">
    <property type="entry name" value="MFS_1"/>
    <property type="match status" value="1"/>
</dbReference>
<reference evidence="8" key="1">
    <citation type="submission" date="2016-01" db="EMBL/GenBank/DDBJ databases">
        <authorList>
            <person name="Peeters C."/>
        </authorList>
    </citation>
    <scope>NUCLEOTIDE SEQUENCE [LARGE SCALE GENOMIC DNA]</scope>
    <source>
        <strain evidence="8">LMG 29323</strain>
    </source>
</reference>
<dbReference type="InterPro" id="IPR036259">
    <property type="entry name" value="MFS_trans_sf"/>
</dbReference>
<feature type="transmembrane region" description="Helical" evidence="6">
    <location>
        <begin position="288"/>
        <end position="306"/>
    </location>
</feature>
<dbReference type="InterPro" id="IPR050189">
    <property type="entry name" value="MFS_Efflux_Transporters"/>
</dbReference>
<feature type="transmembrane region" description="Helical" evidence="6">
    <location>
        <begin position="158"/>
        <end position="181"/>
    </location>
</feature>
<feature type="transmembrane region" description="Helical" evidence="6">
    <location>
        <begin position="232"/>
        <end position="250"/>
    </location>
</feature>
<gene>
    <name evidence="8" type="ORF">AWB80_00290</name>
</gene>
<dbReference type="STRING" id="1777141.AWB80_00290"/>
<dbReference type="InterPro" id="IPR020846">
    <property type="entry name" value="MFS_dom"/>
</dbReference>
<comment type="caution">
    <text evidence="8">The sequence shown here is derived from an EMBL/GenBank/DDBJ whole genome shotgun (WGS) entry which is preliminary data.</text>
</comment>
<evidence type="ECO:0000259" key="7">
    <source>
        <dbReference type="PROSITE" id="PS50850"/>
    </source>
</evidence>
<protein>
    <submittedName>
        <fullName evidence="8">Major facilitator transporter</fullName>
    </submittedName>
</protein>